<dbReference type="AlphaFoldDB" id="A0A0D6B1L1"/>
<feature type="domain" description="Bacterial sugar transferase" evidence="5">
    <location>
        <begin position="27"/>
        <end position="180"/>
    </location>
</feature>
<evidence type="ECO:0000259" key="5">
    <source>
        <dbReference type="Pfam" id="PF02397"/>
    </source>
</evidence>
<evidence type="ECO:0000313" key="6">
    <source>
        <dbReference type="EMBL" id="BAQ69063.1"/>
    </source>
</evidence>
<dbReference type="Pfam" id="PF02397">
    <property type="entry name" value="Bac_transf"/>
    <property type="match status" value="1"/>
</dbReference>
<gene>
    <name evidence="6" type="ORF">NHU_01908</name>
</gene>
<name>A0A0D6B1L1_RHOSU</name>
<dbReference type="KEGG" id="rsu:NHU_01908"/>
<keyword evidence="6" id="KW-0808">Transferase</keyword>
<dbReference type="Proteomes" id="UP000064912">
    <property type="component" value="Chromosome"/>
</dbReference>
<sequence length="240" mass="25444">MSIAVLQAPAAEAGAMPTDRLGGYRGKRALDLLAAALLLALTAPLMLPIWLLLRAETGQGFARRLRIGRGGRPIRCLVFHVERRDGRVSCWVRRVGLSGLPLLWSVLRGEMSLVGPRPATRADLARYGLAQSGYLAMRPGLTGLADARDGGRFCDRVHDDLRYGRIASPRVDLGLIATALMRRWRPGRPQPGLALLSGTVPLIVSSHSGSCRAGRHPSAGPCAAAGGRAANRPGAGRAGN</sequence>
<evidence type="ECO:0000256" key="4">
    <source>
        <dbReference type="SAM" id="Phobius"/>
    </source>
</evidence>
<dbReference type="EMBL" id="AP014800">
    <property type="protein sequence ID" value="BAQ69063.1"/>
    <property type="molecule type" value="Genomic_DNA"/>
</dbReference>
<dbReference type="PANTHER" id="PTHR30576">
    <property type="entry name" value="COLANIC BIOSYNTHESIS UDP-GLUCOSE LIPID CARRIER TRANSFERASE"/>
    <property type="match status" value="1"/>
</dbReference>
<keyword evidence="2" id="KW-0270">Exopolysaccharide synthesis</keyword>
<dbReference type="GO" id="GO:0016780">
    <property type="term" value="F:phosphotransferase activity, for other substituted phosphate groups"/>
    <property type="evidence" value="ECO:0007669"/>
    <property type="project" value="TreeGrafter"/>
</dbReference>
<feature type="region of interest" description="Disordered" evidence="3">
    <location>
        <begin position="207"/>
        <end position="240"/>
    </location>
</feature>
<proteinExistence type="inferred from homology"/>
<dbReference type="GO" id="GO:0000271">
    <property type="term" value="P:polysaccharide biosynthetic process"/>
    <property type="evidence" value="ECO:0007669"/>
    <property type="project" value="UniProtKB-KW"/>
</dbReference>
<evidence type="ECO:0000256" key="2">
    <source>
        <dbReference type="ARBA" id="ARBA00023169"/>
    </source>
</evidence>
<evidence type="ECO:0000256" key="1">
    <source>
        <dbReference type="ARBA" id="ARBA00006464"/>
    </source>
</evidence>
<evidence type="ECO:0000256" key="3">
    <source>
        <dbReference type="SAM" id="MobiDB-lite"/>
    </source>
</evidence>
<accession>A0A0D6B1L1</accession>
<dbReference type="InterPro" id="IPR003362">
    <property type="entry name" value="Bact_transf"/>
</dbReference>
<dbReference type="PANTHER" id="PTHR30576:SF0">
    <property type="entry name" value="UNDECAPRENYL-PHOSPHATE N-ACETYLGALACTOSAMINYL 1-PHOSPHATE TRANSFERASE-RELATED"/>
    <property type="match status" value="1"/>
</dbReference>
<evidence type="ECO:0000313" key="7">
    <source>
        <dbReference type="Proteomes" id="UP000064912"/>
    </source>
</evidence>
<comment type="similarity">
    <text evidence="1">Belongs to the bacterial sugar transferase family.</text>
</comment>
<keyword evidence="4" id="KW-1133">Transmembrane helix</keyword>
<feature type="transmembrane region" description="Helical" evidence="4">
    <location>
        <begin position="29"/>
        <end position="53"/>
    </location>
</feature>
<protein>
    <submittedName>
        <fullName evidence="6">UDP-galactose-lipid carrier transferase</fullName>
    </submittedName>
</protein>
<keyword evidence="4" id="KW-0812">Transmembrane</keyword>
<reference evidence="6 7" key="1">
    <citation type="submission" date="2015-02" db="EMBL/GenBank/DDBJ databases">
        <title>Genome sequene of Rhodovulum sulfidophilum DSM 2351.</title>
        <authorList>
            <person name="Nagao N."/>
        </authorList>
    </citation>
    <scope>NUCLEOTIDE SEQUENCE [LARGE SCALE GENOMIC DNA]</scope>
    <source>
        <strain evidence="6 7">DSM 2351</strain>
    </source>
</reference>
<organism evidence="6 7">
    <name type="scientific">Rhodovulum sulfidophilum</name>
    <name type="common">Rhodobacter sulfidophilus</name>
    <dbReference type="NCBI Taxonomy" id="35806"/>
    <lineage>
        <taxon>Bacteria</taxon>
        <taxon>Pseudomonadati</taxon>
        <taxon>Pseudomonadota</taxon>
        <taxon>Alphaproteobacteria</taxon>
        <taxon>Rhodobacterales</taxon>
        <taxon>Paracoccaceae</taxon>
        <taxon>Rhodovulum</taxon>
    </lineage>
</organism>
<feature type="compositionally biased region" description="Low complexity" evidence="3">
    <location>
        <begin position="219"/>
        <end position="240"/>
    </location>
</feature>
<keyword evidence="4" id="KW-0472">Membrane</keyword>